<evidence type="ECO:0000256" key="3">
    <source>
        <dbReference type="ARBA" id="ARBA00022827"/>
    </source>
</evidence>
<dbReference type="GO" id="GO:0016614">
    <property type="term" value="F:oxidoreductase activity, acting on CH-OH group of donors"/>
    <property type="evidence" value="ECO:0007669"/>
    <property type="project" value="InterPro"/>
</dbReference>
<evidence type="ECO:0000313" key="8">
    <source>
        <dbReference type="Proteomes" id="UP000592181"/>
    </source>
</evidence>
<evidence type="ECO:0000259" key="5">
    <source>
        <dbReference type="Pfam" id="PF00732"/>
    </source>
</evidence>
<evidence type="ECO:0000259" key="6">
    <source>
        <dbReference type="Pfam" id="PF05199"/>
    </source>
</evidence>
<dbReference type="Proteomes" id="UP000592181">
    <property type="component" value="Unassembled WGS sequence"/>
</dbReference>
<evidence type="ECO:0000256" key="4">
    <source>
        <dbReference type="ARBA" id="ARBA00023002"/>
    </source>
</evidence>
<feature type="domain" description="Glucose-methanol-choline oxidoreductase C-terminal" evidence="6">
    <location>
        <begin position="404"/>
        <end position="520"/>
    </location>
</feature>
<evidence type="ECO:0000256" key="2">
    <source>
        <dbReference type="ARBA" id="ARBA00022630"/>
    </source>
</evidence>
<dbReference type="InterPro" id="IPR007867">
    <property type="entry name" value="GMC_OxRtase_C"/>
</dbReference>
<dbReference type="SUPFAM" id="SSF54373">
    <property type="entry name" value="FAD-linked reductases, C-terminal domain"/>
    <property type="match status" value="1"/>
</dbReference>
<comment type="caution">
    <text evidence="7">The sequence shown here is derived from an EMBL/GenBank/DDBJ whole genome shotgun (WGS) entry which is preliminary data.</text>
</comment>
<evidence type="ECO:0000313" key="7">
    <source>
        <dbReference type="EMBL" id="NYG37763.1"/>
    </source>
</evidence>
<keyword evidence="3" id="KW-0274">FAD</keyword>
<dbReference type="PANTHER" id="PTHR46056">
    <property type="entry name" value="LONG-CHAIN-ALCOHOL OXIDASE"/>
    <property type="match status" value="1"/>
</dbReference>
<sequence>MTTSEQTPAPGTSVTGFSVPEDEPAVVIVGSGAGGGTLAHELTAKGVPVVVLEAGPYLTHEDYTNDEWEAFNQMAWLDPRTTSGSWRIARDFPNLPAWIVKAVGGTTTHWSGATPRFKPHELRARSVYGRVDGANLLDWPISYDDLAPYYDRAEQAMGSTHVHGRPPLPANNNYKVFANGAEKAGYRFYATGPYATNAEEYDGRPASIQDGFNFQGDKNGSKWSTLVREIPRAAATGRLDLRPESQAVQITHDDQGRADAVLYLDAEGNLHRQAARLVCVAANSIETPRLLLLSGTPRFPQGLANSSGQVGRNYMRHTTGTVWGHFEQPVRMYRGETMAGLIADESVHDPDRGFVGGYYMETISLGPAFMAAFVDPGSWGPDFAALLDRYQRTAGMWIVGEDMPQESNRVSLNTTVKDEHGLPVPNVHFDDHPNDVALRDHGYASGETVLGAVGATSTHRTPPYPSTHNLGTARMSARPEDGVVDGWGRAHDVPNLFVSDGSVFTTGAAANPTLTIVALAIRQAEHIADLLSTRQL</sequence>
<dbReference type="InterPro" id="IPR000172">
    <property type="entry name" value="GMC_OxRdtase_N"/>
</dbReference>
<keyword evidence="8" id="KW-1185">Reference proteome</keyword>
<dbReference type="Gene3D" id="3.50.50.60">
    <property type="entry name" value="FAD/NAD(P)-binding domain"/>
    <property type="match status" value="2"/>
</dbReference>
<accession>A0A852XAJ4</accession>
<proteinExistence type="inferred from homology"/>
<gene>
    <name evidence="7" type="ORF">BJY28_002232</name>
</gene>
<reference evidence="7 8" key="1">
    <citation type="submission" date="2020-07" db="EMBL/GenBank/DDBJ databases">
        <title>Sequencing the genomes of 1000 actinobacteria strains.</title>
        <authorList>
            <person name="Klenk H.-P."/>
        </authorList>
    </citation>
    <scope>NUCLEOTIDE SEQUENCE [LARGE SCALE GENOMIC DNA]</scope>
    <source>
        <strain evidence="7 8">DSM 24723</strain>
    </source>
</reference>
<protein>
    <submittedName>
        <fullName evidence="7">Choline dehydrogenase-like flavoprotein</fullName>
    </submittedName>
</protein>
<dbReference type="PANTHER" id="PTHR46056:SF12">
    <property type="entry name" value="LONG-CHAIN-ALCOHOL OXIDASE"/>
    <property type="match status" value="1"/>
</dbReference>
<dbReference type="Pfam" id="PF05199">
    <property type="entry name" value="GMC_oxred_C"/>
    <property type="match status" value="1"/>
</dbReference>
<comment type="similarity">
    <text evidence="1">Belongs to the GMC oxidoreductase family.</text>
</comment>
<organism evidence="7 8">
    <name type="scientific">Janibacter alkaliphilus</name>
    <dbReference type="NCBI Taxonomy" id="1069963"/>
    <lineage>
        <taxon>Bacteria</taxon>
        <taxon>Bacillati</taxon>
        <taxon>Actinomycetota</taxon>
        <taxon>Actinomycetes</taxon>
        <taxon>Micrococcales</taxon>
        <taxon>Intrasporangiaceae</taxon>
        <taxon>Janibacter</taxon>
    </lineage>
</organism>
<dbReference type="EMBL" id="JACBZX010000001">
    <property type="protein sequence ID" value="NYG37763.1"/>
    <property type="molecule type" value="Genomic_DNA"/>
</dbReference>
<name>A0A852XAJ4_9MICO</name>
<feature type="domain" description="Glucose-methanol-choline oxidoreductase N-terminal" evidence="5">
    <location>
        <begin position="141"/>
        <end position="318"/>
    </location>
</feature>
<dbReference type="SUPFAM" id="SSF51905">
    <property type="entry name" value="FAD/NAD(P)-binding domain"/>
    <property type="match status" value="1"/>
</dbReference>
<evidence type="ECO:0000256" key="1">
    <source>
        <dbReference type="ARBA" id="ARBA00010790"/>
    </source>
</evidence>
<dbReference type="GO" id="GO:0050660">
    <property type="term" value="F:flavin adenine dinucleotide binding"/>
    <property type="evidence" value="ECO:0007669"/>
    <property type="project" value="InterPro"/>
</dbReference>
<keyword evidence="4" id="KW-0560">Oxidoreductase</keyword>
<dbReference type="InterPro" id="IPR036188">
    <property type="entry name" value="FAD/NAD-bd_sf"/>
</dbReference>
<dbReference type="Pfam" id="PF00732">
    <property type="entry name" value="GMC_oxred_N"/>
    <property type="match status" value="1"/>
</dbReference>
<dbReference type="AlphaFoldDB" id="A0A852XAJ4"/>
<keyword evidence="2" id="KW-0285">Flavoprotein</keyword>